<reference evidence="5" key="2">
    <citation type="journal article" date="2022" name="Microbiol. Resour. Announc.">
        <title>Metagenome Sequencing to Explore Phylogenomics of Terrestrial Cyanobacteria.</title>
        <authorList>
            <person name="Ward R.D."/>
            <person name="Stajich J.E."/>
            <person name="Johansen J.R."/>
            <person name="Huntemann M."/>
            <person name="Clum A."/>
            <person name="Foster B."/>
            <person name="Foster B."/>
            <person name="Roux S."/>
            <person name="Palaniappan K."/>
            <person name="Varghese N."/>
            <person name="Mukherjee S."/>
            <person name="Reddy T.B.K."/>
            <person name="Daum C."/>
            <person name="Copeland A."/>
            <person name="Chen I.A."/>
            <person name="Ivanova N.N."/>
            <person name="Kyrpides N.C."/>
            <person name="Shapiro N."/>
            <person name="Eloe-Fadrosh E.A."/>
            <person name="Pietrasiak N."/>
        </authorList>
    </citation>
    <scope>NUCLEOTIDE SEQUENCE</scope>
    <source>
        <strain evidence="5">GSE-TBD4-15B</strain>
    </source>
</reference>
<proteinExistence type="inferred from homology"/>
<dbReference type="PANTHER" id="PTHR43736">
    <property type="entry name" value="ADP-RIBOSE PYROPHOSPHATASE"/>
    <property type="match status" value="1"/>
</dbReference>
<evidence type="ECO:0000256" key="3">
    <source>
        <dbReference type="RuleBase" id="RU003476"/>
    </source>
</evidence>
<evidence type="ECO:0000256" key="2">
    <source>
        <dbReference type="ARBA" id="ARBA00022801"/>
    </source>
</evidence>
<evidence type="ECO:0000256" key="1">
    <source>
        <dbReference type="ARBA" id="ARBA00005582"/>
    </source>
</evidence>
<comment type="similarity">
    <text evidence="1 3">Belongs to the Nudix hydrolase family.</text>
</comment>
<evidence type="ECO:0000313" key="6">
    <source>
        <dbReference type="Proteomes" id="UP000707356"/>
    </source>
</evidence>
<comment type="caution">
    <text evidence="5">The sequence shown here is derived from an EMBL/GenBank/DDBJ whole genome shotgun (WGS) entry which is preliminary data.</text>
</comment>
<evidence type="ECO:0000313" key="5">
    <source>
        <dbReference type="EMBL" id="MBW4464333.1"/>
    </source>
</evidence>
<dbReference type="InterPro" id="IPR015797">
    <property type="entry name" value="NUDIX_hydrolase-like_dom_sf"/>
</dbReference>
<dbReference type="GO" id="GO:0016787">
    <property type="term" value="F:hydrolase activity"/>
    <property type="evidence" value="ECO:0007669"/>
    <property type="project" value="UniProtKB-KW"/>
</dbReference>
<name>A0A951P7C9_9CYAN</name>
<dbReference type="Gene3D" id="3.90.79.10">
    <property type="entry name" value="Nucleoside Triphosphate Pyrophosphohydrolase"/>
    <property type="match status" value="1"/>
</dbReference>
<dbReference type="AlphaFoldDB" id="A0A951P7C9"/>
<evidence type="ECO:0000259" key="4">
    <source>
        <dbReference type="PROSITE" id="PS51462"/>
    </source>
</evidence>
<dbReference type="PRINTS" id="PR00502">
    <property type="entry name" value="NUDIXFAMILY"/>
</dbReference>
<dbReference type="PANTHER" id="PTHR43736:SF1">
    <property type="entry name" value="DIHYDRONEOPTERIN TRIPHOSPHATE DIPHOSPHATASE"/>
    <property type="match status" value="1"/>
</dbReference>
<dbReference type="EMBL" id="JAHHHV010000011">
    <property type="protein sequence ID" value="MBW4464333.1"/>
    <property type="molecule type" value="Genomic_DNA"/>
</dbReference>
<accession>A0A951P7C9</accession>
<protein>
    <submittedName>
        <fullName evidence="5">NUDIX hydrolase</fullName>
    </submittedName>
</protein>
<dbReference type="Pfam" id="PF00293">
    <property type="entry name" value="NUDIX"/>
    <property type="match status" value="1"/>
</dbReference>
<dbReference type="InterPro" id="IPR020476">
    <property type="entry name" value="Nudix_hydrolase"/>
</dbReference>
<sequence>MTETPQRAVAIAILYQNGQFLLQLRDDNPQIYHPGCWAFFGGHLEPGEQPAEAMQRELQEEIGYSPSQVQLFGTYQSRNIIRHVFYAPLTVGIETLQLNEGQDLKLCTIEAVRQGSLRSDRLGEPRLLATPHRQMLLDFCQQHPDQLTNWP</sequence>
<keyword evidence="2 3" id="KW-0378">Hydrolase</keyword>
<organism evidence="5 6">
    <name type="scientific">Pegethrix bostrychoides GSE-TBD4-15B</name>
    <dbReference type="NCBI Taxonomy" id="2839662"/>
    <lineage>
        <taxon>Bacteria</taxon>
        <taxon>Bacillati</taxon>
        <taxon>Cyanobacteriota</taxon>
        <taxon>Cyanophyceae</taxon>
        <taxon>Oculatellales</taxon>
        <taxon>Oculatellaceae</taxon>
        <taxon>Pegethrix</taxon>
    </lineage>
</organism>
<dbReference type="Proteomes" id="UP000707356">
    <property type="component" value="Unassembled WGS sequence"/>
</dbReference>
<dbReference type="InterPro" id="IPR020084">
    <property type="entry name" value="NUDIX_hydrolase_CS"/>
</dbReference>
<reference evidence="5" key="1">
    <citation type="submission" date="2021-05" db="EMBL/GenBank/DDBJ databases">
        <authorList>
            <person name="Pietrasiak N."/>
            <person name="Ward R."/>
            <person name="Stajich J.E."/>
            <person name="Kurbessoian T."/>
        </authorList>
    </citation>
    <scope>NUCLEOTIDE SEQUENCE</scope>
    <source>
        <strain evidence="5">GSE-TBD4-15B</strain>
    </source>
</reference>
<dbReference type="SUPFAM" id="SSF55811">
    <property type="entry name" value="Nudix"/>
    <property type="match status" value="1"/>
</dbReference>
<dbReference type="PROSITE" id="PS00893">
    <property type="entry name" value="NUDIX_BOX"/>
    <property type="match status" value="1"/>
</dbReference>
<feature type="domain" description="Nudix hydrolase" evidence="4">
    <location>
        <begin position="4"/>
        <end position="129"/>
    </location>
</feature>
<dbReference type="InterPro" id="IPR000086">
    <property type="entry name" value="NUDIX_hydrolase_dom"/>
</dbReference>
<dbReference type="PROSITE" id="PS51462">
    <property type="entry name" value="NUDIX"/>
    <property type="match status" value="1"/>
</dbReference>
<gene>
    <name evidence="5" type="ORF">KME07_02685</name>
</gene>
<dbReference type="CDD" id="cd18882">
    <property type="entry name" value="NUDIX_Hydrolase"/>
    <property type="match status" value="1"/>
</dbReference>